<comment type="similarity">
    <text evidence="2 14">Belongs to the small Tim family.</text>
</comment>
<dbReference type="Pfam" id="PF02953">
    <property type="entry name" value="zf-Tim10_DDP"/>
    <property type="match status" value="1"/>
</dbReference>
<protein>
    <recommendedName>
        <fullName evidence="14">Mitochondrial import inner membrane translocase subunit</fullName>
    </recommendedName>
</protein>
<dbReference type="InterPro" id="IPR035427">
    <property type="entry name" value="Tim10-like_dom_sf"/>
</dbReference>
<evidence type="ECO:0000259" key="15">
    <source>
        <dbReference type="Pfam" id="PF02953"/>
    </source>
</evidence>
<evidence type="ECO:0000256" key="1">
    <source>
        <dbReference type="ARBA" id="ARBA00004137"/>
    </source>
</evidence>
<reference evidence="16 17" key="1">
    <citation type="journal article" date="2016" name="Sci. Rep.">
        <title>Peltaster fructicola genome reveals evolution from an invasive phytopathogen to an ectophytic parasite.</title>
        <authorList>
            <person name="Xu C."/>
            <person name="Chen H."/>
            <person name="Gleason M.L."/>
            <person name="Xu J.R."/>
            <person name="Liu H."/>
            <person name="Zhang R."/>
            <person name="Sun G."/>
        </authorList>
    </citation>
    <scope>NUCLEOTIDE SEQUENCE [LARGE SCALE GENOMIC DNA]</scope>
    <source>
        <strain evidence="16 17">LNHT1506</strain>
    </source>
</reference>
<evidence type="ECO:0000256" key="5">
    <source>
        <dbReference type="ARBA" id="ARBA00022792"/>
    </source>
</evidence>
<keyword evidence="10 14" id="KW-1015">Disulfide bond</keyword>
<evidence type="ECO:0000313" key="16">
    <source>
        <dbReference type="EMBL" id="QIX00617.1"/>
    </source>
</evidence>
<evidence type="ECO:0000256" key="3">
    <source>
        <dbReference type="ARBA" id="ARBA00022448"/>
    </source>
</evidence>
<keyword evidence="5 14" id="KW-0999">Mitochondrion inner membrane</keyword>
<dbReference type="AlphaFoldDB" id="A0A6H0Y0T6"/>
<dbReference type="OrthoDB" id="7813104at2759"/>
<organism evidence="16 17">
    <name type="scientific">Peltaster fructicola</name>
    <dbReference type="NCBI Taxonomy" id="286661"/>
    <lineage>
        <taxon>Eukaryota</taxon>
        <taxon>Fungi</taxon>
        <taxon>Dikarya</taxon>
        <taxon>Ascomycota</taxon>
        <taxon>Pezizomycotina</taxon>
        <taxon>Dothideomycetes</taxon>
        <taxon>Dothideomycetes incertae sedis</taxon>
        <taxon>Peltaster</taxon>
    </lineage>
</organism>
<feature type="domain" description="Tim10-like" evidence="15">
    <location>
        <begin position="10"/>
        <end position="69"/>
    </location>
</feature>
<evidence type="ECO:0000256" key="13">
    <source>
        <dbReference type="ARBA" id="ARBA00025862"/>
    </source>
</evidence>
<comment type="subcellular location">
    <subcellularLocation>
        <location evidence="1 14">Mitochondrion inner membrane</location>
        <topology evidence="1 14">Peripheral membrane protein</topology>
        <orientation evidence="1 14">Intermembrane side</orientation>
    </subcellularLocation>
</comment>
<evidence type="ECO:0000256" key="9">
    <source>
        <dbReference type="ARBA" id="ARBA00023128"/>
    </source>
</evidence>
<keyword evidence="7 14" id="KW-0653">Protein transport</keyword>
<dbReference type="GO" id="GO:0045039">
    <property type="term" value="P:protein insertion into mitochondrial inner membrane"/>
    <property type="evidence" value="ECO:0007669"/>
    <property type="project" value="UniProtKB-ARBA"/>
</dbReference>
<sequence length="84" mass="9208">MDAKQTVIDQVRQQAAIANARALMEKISEHCYERCIPKPGSSLSSAESTCLDSCVQKYLTSWNTVSSQYLNHVQKRAGSAGGLF</sequence>
<evidence type="ECO:0000256" key="14">
    <source>
        <dbReference type="RuleBase" id="RU367043"/>
    </source>
</evidence>
<comment type="subunit">
    <text evidence="13">Heterohexamer; composed of 3 copies of TIM8 and 3 copies of TIM13, named soluble 70 kDa complex. Associates with the TIM22 complex, whose core is composed of TIM22 and TIM54. Interacts with the transmembrane regions of multi-pass transmembrane proteins in transit.</text>
</comment>
<name>A0A6H0Y0T6_9PEZI</name>
<keyword evidence="17" id="KW-1185">Reference proteome</keyword>
<keyword evidence="5 14" id="KW-0472">Membrane</keyword>
<evidence type="ECO:0000256" key="2">
    <source>
        <dbReference type="ARBA" id="ARBA00006720"/>
    </source>
</evidence>
<keyword evidence="6" id="KW-0862">Zinc</keyword>
<dbReference type="FunFam" id="1.10.287.810:FF:000001">
    <property type="entry name" value="mitochondrial import inner membrane translocase subunit TIM13"/>
    <property type="match status" value="1"/>
</dbReference>
<evidence type="ECO:0000256" key="4">
    <source>
        <dbReference type="ARBA" id="ARBA00022723"/>
    </source>
</evidence>
<keyword evidence="3 14" id="KW-0813">Transport</keyword>
<dbReference type="Gene3D" id="1.10.287.810">
    <property type="entry name" value="Mitochondrial import inner membrane translocase subunit tim13 like domains"/>
    <property type="match status" value="1"/>
</dbReference>
<dbReference type="GO" id="GO:0005743">
    <property type="term" value="C:mitochondrial inner membrane"/>
    <property type="evidence" value="ECO:0007669"/>
    <property type="project" value="UniProtKB-SubCell"/>
</dbReference>
<dbReference type="Proteomes" id="UP000503462">
    <property type="component" value="Chromosome 4"/>
</dbReference>
<comment type="domain">
    <text evidence="14">The twin CX3C motif contains 4 conserved Cys residues that form 2 disulfide bonds in the mitochondrial intermembrane space.</text>
</comment>
<accession>A0A6H0Y0T6</accession>
<dbReference type="GO" id="GO:0046872">
    <property type="term" value="F:metal ion binding"/>
    <property type="evidence" value="ECO:0007669"/>
    <property type="project" value="UniProtKB-KW"/>
</dbReference>
<dbReference type="EMBL" id="CP051142">
    <property type="protein sequence ID" value="QIX00617.1"/>
    <property type="molecule type" value="Genomic_DNA"/>
</dbReference>
<evidence type="ECO:0000256" key="12">
    <source>
        <dbReference type="ARBA" id="ARBA00025151"/>
    </source>
</evidence>
<evidence type="ECO:0000313" key="17">
    <source>
        <dbReference type="Proteomes" id="UP000503462"/>
    </source>
</evidence>
<keyword evidence="8 14" id="KW-0811">Translocation</keyword>
<keyword evidence="4" id="KW-0479">Metal-binding</keyword>
<gene>
    <name evidence="16" type="ORF">AMS68_006134</name>
</gene>
<evidence type="ECO:0000256" key="7">
    <source>
        <dbReference type="ARBA" id="ARBA00022927"/>
    </source>
</evidence>
<comment type="function">
    <text evidence="12">Mitochondrial intermembrane chaperone that participates in the import and insertion of some multi-pass transmembrane proteins into the mitochondrial inner membrane. Also required for the transfer of beta-barrel precursors from the TOM complex to the sorting and assembly machinery (SAM complex) of the outer membrane. Acts as a chaperone-like protein that protects the hydrophobic precursors from aggregation and guide them through the mitochondrial intermembrane space. The TIM8-TIM13 complex is non essential and only mediates the import of few proteins, while the predominant TIM9-TIM10 70 kDa complex is crucial and mediates the import of much more proteins.</text>
</comment>
<proteinExistence type="inferred from homology"/>
<keyword evidence="9 14" id="KW-0496">Mitochondrion</keyword>
<evidence type="ECO:0000256" key="6">
    <source>
        <dbReference type="ARBA" id="ARBA00022833"/>
    </source>
</evidence>
<evidence type="ECO:0000256" key="10">
    <source>
        <dbReference type="ARBA" id="ARBA00023157"/>
    </source>
</evidence>
<dbReference type="GO" id="GO:0042719">
    <property type="term" value="C:mitochondrial intermembrane space chaperone complex"/>
    <property type="evidence" value="ECO:0007669"/>
    <property type="project" value="UniProtKB-ARBA"/>
</dbReference>
<evidence type="ECO:0000256" key="11">
    <source>
        <dbReference type="ARBA" id="ARBA00023186"/>
    </source>
</evidence>
<dbReference type="SUPFAM" id="SSF144122">
    <property type="entry name" value="Tim10-like"/>
    <property type="match status" value="1"/>
</dbReference>
<keyword evidence="11 14" id="KW-0143">Chaperone</keyword>
<dbReference type="GO" id="GO:0015031">
    <property type="term" value="P:protein transport"/>
    <property type="evidence" value="ECO:0007669"/>
    <property type="project" value="UniProtKB-KW"/>
</dbReference>
<evidence type="ECO:0000256" key="8">
    <source>
        <dbReference type="ARBA" id="ARBA00023010"/>
    </source>
</evidence>
<dbReference type="InterPro" id="IPR004217">
    <property type="entry name" value="Tim10-like"/>
</dbReference>